<organism evidence="2 3">
    <name type="scientific">Streptomyces cadmiisoli</name>
    <dbReference type="NCBI Taxonomy" id="2184053"/>
    <lineage>
        <taxon>Bacteria</taxon>
        <taxon>Bacillati</taxon>
        <taxon>Actinomycetota</taxon>
        <taxon>Actinomycetes</taxon>
        <taxon>Kitasatosporales</taxon>
        <taxon>Streptomycetaceae</taxon>
        <taxon>Streptomyces</taxon>
        <taxon>Streptomyces aurantiacus group</taxon>
    </lineage>
</organism>
<gene>
    <name evidence="2" type="ORF">DN051_44030</name>
</gene>
<geneLocation type="plasmid" evidence="2 3">
    <name>unnamed1</name>
</geneLocation>
<sequence>MTLTRAVRSVGSQVFALRTADGGVLAFTSVVVTDHLQAKTAKFRASLRAGSNDAALLGKPAGATGKSFSIDRLQMFMTHIPTKTSGTKAKVLAYSETAVSVK</sequence>
<evidence type="ECO:0000313" key="2">
    <source>
        <dbReference type="EMBL" id="AWW43506.1"/>
    </source>
</evidence>
<keyword evidence="2" id="KW-0614">Plasmid</keyword>
<dbReference type="Proteomes" id="UP000249616">
    <property type="component" value="Plasmid unnamed1"/>
</dbReference>
<dbReference type="AlphaFoldDB" id="A0A2Z4JEL3"/>
<evidence type="ECO:0000313" key="3">
    <source>
        <dbReference type="Proteomes" id="UP000249616"/>
    </source>
</evidence>
<feature type="domain" description="DUF8094" evidence="1">
    <location>
        <begin position="9"/>
        <end position="99"/>
    </location>
</feature>
<accession>A0A2Z4JEL3</accession>
<reference evidence="3" key="1">
    <citation type="submission" date="2018-06" db="EMBL/GenBank/DDBJ databases">
        <authorList>
            <person name="Li K."/>
        </authorList>
    </citation>
    <scope>NUCLEOTIDE SEQUENCE [LARGE SCALE GENOMIC DNA]</scope>
    <source>
        <strain evidence="3">ZFG47</strain>
        <plasmid evidence="3">unnamed1</plasmid>
    </source>
</reference>
<dbReference type="Pfam" id="PF26366">
    <property type="entry name" value="DUF8094"/>
    <property type="match status" value="1"/>
</dbReference>
<name>A0A2Z4JEL3_9ACTN</name>
<keyword evidence="3" id="KW-1185">Reference proteome</keyword>
<evidence type="ECO:0000259" key="1">
    <source>
        <dbReference type="Pfam" id="PF26366"/>
    </source>
</evidence>
<dbReference type="KEGG" id="scad:DN051_44030"/>
<proteinExistence type="predicted"/>
<dbReference type="EMBL" id="CP030074">
    <property type="protein sequence ID" value="AWW43506.1"/>
    <property type="molecule type" value="Genomic_DNA"/>
</dbReference>
<protein>
    <recommendedName>
        <fullName evidence="1">DUF8094 domain-containing protein</fullName>
    </recommendedName>
</protein>
<dbReference type="InterPro" id="IPR058407">
    <property type="entry name" value="DUF8094"/>
</dbReference>